<dbReference type="KEGG" id="mvn:Mevan_0001"/>
<dbReference type="EMBL" id="CP000742">
    <property type="protein sequence ID" value="ABR53916.1"/>
    <property type="molecule type" value="Genomic_DNA"/>
</dbReference>
<dbReference type="PANTHER" id="PTHR30466">
    <property type="entry name" value="FLAVIN REDUCTASE"/>
    <property type="match status" value="1"/>
</dbReference>
<dbReference type="PANTHER" id="PTHR30466:SF1">
    <property type="entry name" value="FMN REDUCTASE (NADH) RUTF"/>
    <property type="match status" value="1"/>
</dbReference>
<dbReference type="SMART" id="SM00903">
    <property type="entry name" value="Flavin_Reduct"/>
    <property type="match status" value="1"/>
</dbReference>
<dbReference type="STRING" id="406327.Mevan_0001"/>
<dbReference type="RefSeq" id="WP_011971820.1">
    <property type="nucleotide sequence ID" value="NC_009634.1"/>
</dbReference>
<evidence type="ECO:0000313" key="4">
    <source>
        <dbReference type="EMBL" id="ABR53916.1"/>
    </source>
</evidence>
<dbReference type="GO" id="GO:0042602">
    <property type="term" value="F:riboflavin reductase (NADPH) activity"/>
    <property type="evidence" value="ECO:0007669"/>
    <property type="project" value="TreeGrafter"/>
</dbReference>
<dbReference type="InterPro" id="IPR050268">
    <property type="entry name" value="NADH-dep_flavin_reductase"/>
</dbReference>
<reference evidence="4" key="1">
    <citation type="submission" date="2007-06" db="EMBL/GenBank/DDBJ databases">
        <title>Complete sequence of Methanococcus vannielii SB.</title>
        <authorList>
            <consortium name="US DOE Joint Genome Institute"/>
            <person name="Copeland A."/>
            <person name="Lucas S."/>
            <person name="Lapidus A."/>
            <person name="Barry K."/>
            <person name="Glavina del Rio T."/>
            <person name="Dalin E."/>
            <person name="Tice H."/>
            <person name="Pitluck S."/>
            <person name="Chain P."/>
            <person name="Malfatti S."/>
            <person name="Shin M."/>
            <person name="Vergez L."/>
            <person name="Schmutz J."/>
            <person name="Larimer F."/>
            <person name="Land M."/>
            <person name="Hauser L."/>
            <person name="Kyrpides N."/>
            <person name="Anderson I."/>
            <person name="Sieprawska-Lupa M."/>
            <person name="Whitman W.B."/>
            <person name="Richardson P."/>
        </authorList>
    </citation>
    <scope>NUCLEOTIDE SEQUENCE [LARGE SCALE GENOMIC DNA]</scope>
    <source>
        <strain evidence="4">SB</strain>
    </source>
</reference>
<dbReference type="HOGENOM" id="CLU_059021_4_1_2"/>
<evidence type="ECO:0000259" key="3">
    <source>
        <dbReference type="SMART" id="SM00903"/>
    </source>
</evidence>
<dbReference type="GO" id="GO:0010181">
    <property type="term" value="F:FMN binding"/>
    <property type="evidence" value="ECO:0007669"/>
    <property type="project" value="InterPro"/>
</dbReference>
<dbReference type="InterPro" id="IPR012349">
    <property type="entry name" value="Split_barrel_FMN-bd"/>
</dbReference>
<dbReference type="eggNOG" id="arCOG02017">
    <property type="taxonomic scope" value="Archaea"/>
</dbReference>
<comment type="cofactor">
    <cofactor evidence="1">
        <name>FMN</name>
        <dbReference type="ChEBI" id="CHEBI:58210"/>
    </cofactor>
</comment>
<name>A6UN44_METVS</name>
<dbReference type="OrthoDB" id="8522at2157"/>
<organism evidence="4 5">
    <name type="scientific">Methanococcus vannielii (strain ATCC 35089 / DSM 1224 / JCM 13029 / OCM 148 / SB)</name>
    <dbReference type="NCBI Taxonomy" id="406327"/>
    <lineage>
        <taxon>Archaea</taxon>
        <taxon>Methanobacteriati</taxon>
        <taxon>Methanobacteriota</taxon>
        <taxon>Methanomada group</taxon>
        <taxon>Methanococci</taxon>
        <taxon>Methanococcales</taxon>
        <taxon>Methanococcaceae</taxon>
        <taxon>Methanococcus</taxon>
    </lineage>
</organism>
<dbReference type="GeneID" id="5325308"/>
<sequence>MDKKALKKISYGLYVVSSVKNNKYNGQIANSVFQVASDPALILVSINKTNFTHECIIESKKFTVSVLSKNTDFMFIGLFGFKSGKDIDKFENVKFKLSKSNIPILLENSIAWLDCEVIDTFDAKTHSLFIGKLTDSDVLNDQEPLTYDYYQNVIKGNTPKTATTYIKDDFK</sequence>
<dbReference type="InterPro" id="IPR002563">
    <property type="entry name" value="Flavin_Rdtase-like_dom"/>
</dbReference>
<feature type="domain" description="Flavin reductase like" evidence="3">
    <location>
        <begin position="6"/>
        <end position="154"/>
    </location>
</feature>
<protein>
    <submittedName>
        <fullName evidence="4">Flavin reductase domain protein FMN-binding</fullName>
    </submittedName>
</protein>
<dbReference type="Gene3D" id="2.30.110.10">
    <property type="entry name" value="Electron Transport, Fmn-binding Protein, Chain A"/>
    <property type="match status" value="1"/>
</dbReference>
<dbReference type="AlphaFoldDB" id="A6UN44"/>
<evidence type="ECO:0000313" key="5">
    <source>
        <dbReference type="Proteomes" id="UP000001107"/>
    </source>
</evidence>
<dbReference type="SUPFAM" id="SSF50475">
    <property type="entry name" value="FMN-binding split barrel"/>
    <property type="match status" value="1"/>
</dbReference>
<proteinExistence type="predicted"/>
<gene>
    <name evidence="4" type="ordered locus">Mevan_0001</name>
</gene>
<evidence type="ECO:0000256" key="1">
    <source>
        <dbReference type="ARBA" id="ARBA00001917"/>
    </source>
</evidence>
<dbReference type="Proteomes" id="UP000001107">
    <property type="component" value="Chromosome"/>
</dbReference>
<dbReference type="Pfam" id="PF01613">
    <property type="entry name" value="Flavin_Reduct"/>
    <property type="match status" value="1"/>
</dbReference>
<keyword evidence="5" id="KW-1185">Reference proteome</keyword>
<evidence type="ECO:0000256" key="2">
    <source>
        <dbReference type="ARBA" id="ARBA00023002"/>
    </source>
</evidence>
<keyword evidence="2" id="KW-0560">Oxidoreductase</keyword>
<accession>A6UN44</accession>